<accession>A0ABS8VIT6</accession>
<proteinExistence type="predicted"/>
<protein>
    <submittedName>
        <fullName evidence="1">Uncharacterized protein</fullName>
    </submittedName>
</protein>
<keyword evidence="2" id="KW-1185">Reference proteome</keyword>
<name>A0ABS8VIT6_DATST</name>
<feature type="non-terminal residue" evidence="1">
    <location>
        <position position="1"/>
    </location>
</feature>
<organism evidence="1 2">
    <name type="scientific">Datura stramonium</name>
    <name type="common">Jimsonweed</name>
    <name type="synonym">Common thornapple</name>
    <dbReference type="NCBI Taxonomy" id="4076"/>
    <lineage>
        <taxon>Eukaryota</taxon>
        <taxon>Viridiplantae</taxon>
        <taxon>Streptophyta</taxon>
        <taxon>Embryophyta</taxon>
        <taxon>Tracheophyta</taxon>
        <taxon>Spermatophyta</taxon>
        <taxon>Magnoliopsida</taxon>
        <taxon>eudicotyledons</taxon>
        <taxon>Gunneridae</taxon>
        <taxon>Pentapetalae</taxon>
        <taxon>asterids</taxon>
        <taxon>lamiids</taxon>
        <taxon>Solanales</taxon>
        <taxon>Solanaceae</taxon>
        <taxon>Solanoideae</taxon>
        <taxon>Datureae</taxon>
        <taxon>Datura</taxon>
    </lineage>
</organism>
<reference evidence="1 2" key="1">
    <citation type="journal article" date="2021" name="BMC Genomics">
        <title>Datura genome reveals duplications of psychoactive alkaloid biosynthetic genes and high mutation rate following tissue culture.</title>
        <authorList>
            <person name="Rajewski A."/>
            <person name="Carter-House D."/>
            <person name="Stajich J."/>
            <person name="Litt A."/>
        </authorList>
    </citation>
    <scope>NUCLEOTIDE SEQUENCE [LARGE SCALE GENOMIC DNA]</scope>
    <source>
        <strain evidence="1">AR-01</strain>
    </source>
</reference>
<dbReference type="EMBL" id="JACEIK010005105">
    <property type="protein sequence ID" value="MCE0480716.1"/>
    <property type="molecule type" value="Genomic_DNA"/>
</dbReference>
<sequence>AVCYSGQRPLQQIRHGDPNELQIVMKDPLQRSLAAIADCLAPTTAQTSNGPP</sequence>
<evidence type="ECO:0000313" key="1">
    <source>
        <dbReference type="EMBL" id="MCE0480716.1"/>
    </source>
</evidence>
<dbReference type="Proteomes" id="UP000823775">
    <property type="component" value="Unassembled WGS sequence"/>
</dbReference>
<gene>
    <name evidence="1" type="ORF">HAX54_037808</name>
</gene>
<evidence type="ECO:0000313" key="2">
    <source>
        <dbReference type="Proteomes" id="UP000823775"/>
    </source>
</evidence>
<comment type="caution">
    <text evidence="1">The sequence shown here is derived from an EMBL/GenBank/DDBJ whole genome shotgun (WGS) entry which is preliminary data.</text>
</comment>